<dbReference type="OrthoDB" id="47217at2759"/>
<keyword evidence="1" id="KW-0732">Signal</keyword>
<accession>A0A5J4YQ52</accession>
<keyword evidence="3" id="KW-1185">Reference proteome</keyword>
<evidence type="ECO:0000313" key="2">
    <source>
        <dbReference type="EMBL" id="KAA8493438.1"/>
    </source>
</evidence>
<dbReference type="Gene3D" id="3.40.50.300">
    <property type="entry name" value="P-loop containing nucleotide triphosphate hydrolases"/>
    <property type="match status" value="1"/>
</dbReference>
<dbReference type="Proteomes" id="UP000324585">
    <property type="component" value="Unassembled WGS sequence"/>
</dbReference>
<protein>
    <recommendedName>
        <fullName evidence="4">Sulfotransferase</fullName>
    </recommendedName>
</protein>
<dbReference type="EMBL" id="VRMN01000007">
    <property type="protein sequence ID" value="KAA8493438.1"/>
    <property type="molecule type" value="Genomic_DNA"/>
</dbReference>
<sequence>MTLQSHPRPPRSATGSALSGALCLLLLWVCATLRGVRADQCDLCADNWLIILGAGGRTGSTTALAMFRLLPGVKLSGEHGGFLVDQYEIYSKLVKVGTHTDLAWSGEPFDEHAFLCLTQELVRSVVLGAGRGNGTSGHRILGFKEIRYVTPHMLQFLVFAFPCARFIFSVREFTDPSVNKNKTRSTNQLHVIWEKERKVAAAVHAEFPNTTALLAVERLSVEMYNDILHRVLGISGCEFTAIHGENLHGGYSPGDAAEKEERERDAFTRGRCDISGVDFRLSPSEQKRKQEFWTALARKFSCGKSYCM</sequence>
<dbReference type="InterPro" id="IPR027417">
    <property type="entry name" value="P-loop_NTPase"/>
</dbReference>
<gene>
    <name evidence="2" type="ORF">FVE85_8883</name>
</gene>
<organism evidence="2 3">
    <name type="scientific">Porphyridium purpureum</name>
    <name type="common">Red alga</name>
    <name type="synonym">Porphyridium cruentum</name>
    <dbReference type="NCBI Taxonomy" id="35688"/>
    <lineage>
        <taxon>Eukaryota</taxon>
        <taxon>Rhodophyta</taxon>
        <taxon>Bangiophyceae</taxon>
        <taxon>Porphyridiales</taxon>
        <taxon>Porphyridiaceae</taxon>
        <taxon>Porphyridium</taxon>
    </lineage>
</organism>
<feature type="chain" id="PRO_5023815543" description="Sulfotransferase" evidence="1">
    <location>
        <begin position="39"/>
        <end position="308"/>
    </location>
</feature>
<dbReference type="AlphaFoldDB" id="A0A5J4YQ52"/>
<evidence type="ECO:0000256" key="1">
    <source>
        <dbReference type="SAM" id="SignalP"/>
    </source>
</evidence>
<feature type="signal peptide" evidence="1">
    <location>
        <begin position="1"/>
        <end position="38"/>
    </location>
</feature>
<comment type="caution">
    <text evidence="2">The sequence shown here is derived from an EMBL/GenBank/DDBJ whole genome shotgun (WGS) entry which is preliminary data.</text>
</comment>
<name>A0A5J4YQ52_PORPP</name>
<reference evidence="3" key="1">
    <citation type="journal article" date="2019" name="Nat. Commun.">
        <title>Expansion of phycobilisome linker gene families in mesophilic red algae.</title>
        <authorList>
            <person name="Lee J."/>
            <person name="Kim D."/>
            <person name="Bhattacharya D."/>
            <person name="Yoon H.S."/>
        </authorList>
    </citation>
    <scope>NUCLEOTIDE SEQUENCE [LARGE SCALE GENOMIC DNA]</scope>
    <source>
        <strain evidence="3">CCMP 1328</strain>
    </source>
</reference>
<evidence type="ECO:0008006" key="4">
    <source>
        <dbReference type="Google" id="ProtNLM"/>
    </source>
</evidence>
<evidence type="ECO:0000313" key="3">
    <source>
        <dbReference type="Proteomes" id="UP000324585"/>
    </source>
</evidence>
<proteinExistence type="predicted"/>